<dbReference type="InterPro" id="IPR015867">
    <property type="entry name" value="N-reg_PII/ATP_PRibTrfase_C"/>
</dbReference>
<dbReference type="AlphaFoldDB" id="A0A4Y9ETQ3"/>
<dbReference type="GO" id="GO:0030234">
    <property type="term" value="F:enzyme regulator activity"/>
    <property type="evidence" value="ECO:0007669"/>
    <property type="project" value="InterPro"/>
</dbReference>
<name>A0A4Y9ETQ3_9SPHN</name>
<reference evidence="2 3" key="1">
    <citation type="submission" date="2019-02" db="EMBL/GenBank/DDBJ databases">
        <title>Polymorphobacter sp. isolated from the lake at the Tibet of China.</title>
        <authorList>
            <person name="Li A."/>
        </authorList>
    </citation>
    <scope>NUCLEOTIDE SEQUENCE [LARGE SCALE GENOMIC DNA]</scope>
    <source>
        <strain evidence="2 3">DJ1R-1</strain>
    </source>
</reference>
<dbReference type="Pfam" id="PF00543">
    <property type="entry name" value="P-II"/>
    <property type="match status" value="1"/>
</dbReference>
<dbReference type="OrthoDB" id="7595716at2"/>
<protein>
    <recommendedName>
        <fullName evidence="1">Nitrogen regulatory protein P-II</fullName>
    </recommendedName>
</protein>
<evidence type="ECO:0000313" key="2">
    <source>
        <dbReference type="EMBL" id="TFU06553.1"/>
    </source>
</evidence>
<dbReference type="Gene3D" id="3.30.70.120">
    <property type="match status" value="1"/>
</dbReference>
<comment type="caution">
    <text evidence="2">The sequence shown here is derived from an EMBL/GenBank/DDBJ whole genome shotgun (WGS) entry which is preliminary data.</text>
</comment>
<proteinExistence type="predicted"/>
<organism evidence="2 3">
    <name type="scientific">Glacieibacterium arshaanense</name>
    <dbReference type="NCBI Taxonomy" id="2511025"/>
    <lineage>
        <taxon>Bacteria</taxon>
        <taxon>Pseudomonadati</taxon>
        <taxon>Pseudomonadota</taxon>
        <taxon>Alphaproteobacteria</taxon>
        <taxon>Sphingomonadales</taxon>
        <taxon>Sphingosinicellaceae</taxon>
        <taxon>Glacieibacterium</taxon>
    </lineage>
</organism>
<dbReference type="EMBL" id="SIHO01000001">
    <property type="protein sequence ID" value="TFU06553.1"/>
    <property type="molecule type" value="Genomic_DNA"/>
</dbReference>
<dbReference type="GO" id="GO:0006808">
    <property type="term" value="P:regulation of nitrogen utilization"/>
    <property type="evidence" value="ECO:0007669"/>
    <property type="project" value="InterPro"/>
</dbReference>
<evidence type="ECO:0000313" key="3">
    <source>
        <dbReference type="Proteomes" id="UP000297737"/>
    </source>
</evidence>
<dbReference type="InterPro" id="IPR011322">
    <property type="entry name" value="N-reg_PII-like_a/b"/>
</dbReference>
<accession>A0A4Y9ETQ3</accession>
<dbReference type="RefSeq" id="WP_135245277.1">
    <property type="nucleotide sequence ID" value="NZ_SIHO01000001.1"/>
</dbReference>
<dbReference type="Proteomes" id="UP000297737">
    <property type="component" value="Unassembled WGS sequence"/>
</dbReference>
<evidence type="ECO:0000256" key="1">
    <source>
        <dbReference type="ARBA" id="ARBA00015681"/>
    </source>
</evidence>
<dbReference type="SUPFAM" id="SSF54913">
    <property type="entry name" value="GlnB-like"/>
    <property type="match status" value="1"/>
</dbReference>
<keyword evidence="3" id="KW-1185">Reference proteome</keyword>
<gene>
    <name evidence="2" type="ORF">EUV02_06145</name>
</gene>
<sequence>MSTARRIEILVDRPLLRRVTAAADTAGVTNYALLPTLGGRDGADAWSQDQLTGATDRILFTTVLAADKADALVAALTPLLDSHDLLLTISTVEVVRGGRF</sequence>
<dbReference type="InterPro" id="IPR002187">
    <property type="entry name" value="N-reg_PII"/>
</dbReference>